<protein>
    <submittedName>
        <fullName evidence="8">Acetoacetate--CoA ligase</fullName>
        <ecNumber evidence="8">6.2.1.16</ecNumber>
    </submittedName>
</protein>
<keyword evidence="3" id="KW-0547">Nucleotide-binding</keyword>
<dbReference type="Pfam" id="PF16177">
    <property type="entry name" value="ACAS_N"/>
    <property type="match status" value="1"/>
</dbReference>
<proteinExistence type="inferred from homology"/>
<keyword evidence="2 8" id="KW-0436">Ligase</keyword>
<comment type="similarity">
    <text evidence="1">Belongs to the ATP-dependent AMP-binding enzyme family.</text>
</comment>
<comment type="caution">
    <text evidence="8">The sequence shown here is derived from an EMBL/GenBank/DDBJ whole genome shotgun (WGS) entry which is preliminary data.</text>
</comment>
<dbReference type="GO" id="GO:0006629">
    <property type="term" value="P:lipid metabolic process"/>
    <property type="evidence" value="ECO:0007669"/>
    <property type="project" value="InterPro"/>
</dbReference>
<keyword evidence="9" id="KW-1185">Reference proteome</keyword>
<dbReference type="Gene3D" id="3.30.300.30">
    <property type="match status" value="1"/>
</dbReference>
<evidence type="ECO:0000256" key="3">
    <source>
        <dbReference type="ARBA" id="ARBA00022741"/>
    </source>
</evidence>
<dbReference type="AlphaFoldDB" id="A0A498DDY1"/>
<dbReference type="NCBIfam" id="NF002937">
    <property type="entry name" value="PRK03584.1"/>
    <property type="match status" value="1"/>
</dbReference>
<dbReference type="SUPFAM" id="SSF56801">
    <property type="entry name" value="Acetyl-CoA synthetase-like"/>
    <property type="match status" value="1"/>
</dbReference>
<evidence type="ECO:0000313" key="8">
    <source>
        <dbReference type="EMBL" id="RLL46870.1"/>
    </source>
</evidence>
<dbReference type="InterPro" id="IPR025110">
    <property type="entry name" value="AMP-bd_C"/>
</dbReference>
<dbReference type="RefSeq" id="WP_121522121.1">
    <property type="nucleotide sequence ID" value="NZ_RCHR01000002.1"/>
</dbReference>
<organism evidence="8 9">
    <name type="scientific">Oceanobacillus piezotolerans</name>
    <dbReference type="NCBI Taxonomy" id="2448030"/>
    <lineage>
        <taxon>Bacteria</taxon>
        <taxon>Bacillati</taxon>
        <taxon>Bacillota</taxon>
        <taxon>Bacilli</taxon>
        <taxon>Bacillales</taxon>
        <taxon>Bacillaceae</taxon>
        <taxon>Oceanobacillus</taxon>
    </lineage>
</organism>
<feature type="domain" description="AMP-binding enzyme C-terminal" evidence="6">
    <location>
        <begin position="559"/>
        <end position="613"/>
    </location>
</feature>
<dbReference type="InterPro" id="IPR005914">
    <property type="entry name" value="Acac_CoA_synth"/>
</dbReference>
<dbReference type="Pfam" id="PF13193">
    <property type="entry name" value="AMP-binding_C"/>
    <property type="match status" value="1"/>
</dbReference>
<evidence type="ECO:0000256" key="2">
    <source>
        <dbReference type="ARBA" id="ARBA00022598"/>
    </source>
</evidence>
<evidence type="ECO:0000256" key="1">
    <source>
        <dbReference type="ARBA" id="ARBA00006432"/>
    </source>
</evidence>
<dbReference type="PROSITE" id="PS00455">
    <property type="entry name" value="AMP_BINDING"/>
    <property type="match status" value="1"/>
</dbReference>
<dbReference type="PANTHER" id="PTHR42921">
    <property type="entry name" value="ACETOACETYL-COA SYNTHETASE"/>
    <property type="match status" value="1"/>
</dbReference>
<evidence type="ECO:0000313" key="9">
    <source>
        <dbReference type="Proteomes" id="UP000270219"/>
    </source>
</evidence>
<dbReference type="GO" id="GO:0005524">
    <property type="term" value="F:ATP binding"/>
    <property type="evidence" value="ECO:0007669"/>
    <property type="project" value="UniProtKB-KW"/>
</dbReference>
<dbReference type="InterPro" id="IPR042099">
    <property type="entry name" value="ANL_N_sf"/>
</dbReference>
<name>A0A498DDY1_9BACI</name>
<accession>A0A498DDY1</accession>
<gene>
    <name evidence="8" type="ORF">D8M04_06630</name>
</gene>
<dbReference type="PANTHER" id="PTHR42921:SF1">
    <property type="entry name" value="ACETOACETYL-COA SYNTHETASE"/>
    <property type="match status" value="1"/>
</dbReference>
<dbReference type="InterPro" id="IPR032387">
    <property type="entry name" value="ACAS_N"/>
</dbReference>
<dbReference type="EC" id="6.2.1.16" evidence="8"/>
<evidence type="ECO:0000259" key="6">
    <source>
        <dbReference type="Pfam" id="PF13193"/>
    </source>
</evidence>
<keyword evidence="4" id="KW-0067">ATP-binding</keyword>
<dbReference type="Pfam" id="PF00501">
    <property type="entry name" value="AMP-binding"/>
    <property type="match status" value="1"/>
</dbReference>
<dbReference type="NCBIfam" id="TIGR01217">
    <property type="entry name" value="ac_ac_CoA_syn"/>
    <property type="match status" value="1"/>
</dbReference>
<evidence type="ECO:0000256" key="4">
    <source>
        <dbReference type="ARBA" id="ARBA00022840"/>
    </source>
</evidence>
<dbReference type="EMBL" id="RCHR01000002">
    <property type="protein sequence ID" value="RLL46870.1"/>
    <property type="molecule type" value="Genomic_DNA"/>
</dbReference>
<dbReference type="Proteomes" id="UP000270219">
    <property type="component" value="Unassembled WGS sequence"/>
</dbReference>
<evidence type="ECO:0000259" key="5">
    <source>
        <dbReference type="Pfam" id="PF00501"/>
    </source>
</evidence>
<dbReference type="InterPro" id="IPR020845">
    <property type="entry name" value="AMP-binding_CS"/>
</dbReference>
<sequence length="662" mass="75885">MAETEGQIIWEPTKEWKEKTVLRKYMKWLQENKGLDFHSYNELWKWSVYDLENFWESIWKYCDIQCNQSYSNVLSERNMPGSEWFSGSMLNYTENIFSNFQENKRAIFFRSETVEKREYTWKELKEQVASVAFHLRKLGVNKGDRVVSYMPNIPEAVIALLATASIGAIWSSCSPDFGLTSVIDRFKQIEPVVLFAVDGYQYNGKTYDRTSVVSKLQSELSTIKYTIHVPYLNKDKKEELTNTISWDSIVKDQVLLQYESVPFNHPLWVVYSSGTTGMPKPIVQGHGGIILEHKKTMTIQNNLTPNDTAYWFTSTGWVMWNMLVGSLFSGAGIVLYDGSPSYPDINTLWKLAEDAEITSFGTSAPYLVNCMKMNLEPGKNYDLSTLKSIVSTGAPLTSETFKWVYKNVKRDIWLCSSSGGTDVNTGFVGGVSIDPVKIGKIQGRLLGVHAESFDEDGNVLTNEVGELVITKPMPSMPLYFWNDKENKRYEESYFDTYPGIWKHGDWIKIDEEGSCIIYGRSDSTINRSGVRIGTSDIYRVIEGLVEIVEGLAIDLEVIGRSNSLIYFVVLKQGQLDYELKNKIREEIRMNLSPRFMPDEIYQVEQIPKTLNGKKLEVPIRKMLLGFDFNKVINPDSMQNPESLEPFKELARDMKYKSTNLFK</sequence>
<feature type="domain" description="AMP-dependent synthetase/ligase" evidence="5">
    <location>
        <begin position="102"/>
        <end position="473"/>
    </location>
</feature>
<reference evidence="8 9" key="1">
    <citation type="submission" date="2018-10" db="EMBL/GenBank/DDBJ databases">
        <title>Oceanobacillus sp. YLB-02 draft genome.</title>
        <authorList>
            <person name="Yu L."/>
        </authorList>
    </citation>
    <scope>NUCLEOTIDE SEQUENCE [LARGE SCALE GENOMIC DNA]</scope>
    <source>
        <strain evidence="8 9">YLB-02</strain>
    </source>
</reference>
<dbReference type="InterPro" id="IPR000873">
    <property type="entry name" value="AMP-dep_synth/lig_dom"/>
</dbReference>
<dbReference type="GO" id="GO:0030729">
    <property type="term" value="F:acetoacetate-CoA ligase activity"/>
    <property type="evidence" value="ECO:0007669"/>
    <property type="project" value="UniProtKB-EC"/>
</dbReference>
<dbReference type="InterPro" id="IPR045851">
    <property type="entry name" value="AMP-bd_C_sf"/>
</dbReference>
<dbReference type="Gene3D" id="3.40.50.12780">
    <property type="entry name" value="N-terminal domain of ligase-like"/>
    <property type="match status" value="1"/>
</dbReference>
<feature type="domain" description="Acetyl-coenzyme A synthetase N-terminal" evidence="7">
    <location>
        <begin position="40"/>
        <end position="95"/>
    </location>
</feature>
<evidence type="ECO:0000259" key="7">
    <source>
        <dbReference type="Pfam" id="PF16177"/>
    </source>
</evidence>
<dbReference type="OrthoDB" id="9778383at2"/>